<keyword evidence="2" id="KW-1185">Reference proteome</keyword>
<sequence>MVYICTDALTSVNEAYVPVDFLGLDGKMDLSLDWLDGARIWHDRSAKSKLFEGENTRRTKSEAHHRRRDMVPRSGLPPKANIHPAQPTNQGVRGWFGYANISCQRAFGDAASLLAGKDTYSNTSVRVIPAEKLDSSMNVVNHDSKMIVMGIRVCKIVTDVPLPMPTWNVSAGTSHQMEVDKQACHYCLRMHVCKGISLLTEKGSCSCTEDEYTDPETD</sequence>
<accession>A0ACB8A7J4</accession>
<reference evidence="1" key="1">
    <citation type="journal article" date="2021" name="New Phytol.">
        <title>Evolutionary innovations through gain and loss of genes in the ectomycorrhizal Boletales.</title>
        <authorList>
            <person name="Wu G."/>
            <person name="Miyauchi S."/>
            <person name="Morin E."/>
            <person name="Kuo A."/>
            <person name="Drula E."/>
            <person name="Varga T."/>
            <person name="Kohler A."/>
            <person name="Feng B."/>
            <person name="Cao Y."/>
            <person name="Lipzen A."/>
            <person name="Daum C."/>
            <person name="Hundley H."/>
            <person name="Pangilinan J."/>
            <person name="Johnson J."/>
            <person name="Barry K."/>
            <person name="LaButti K."/>
            <person name="Ng V."/>
            <person name="Ahrendt S."/>
            <person name="Min B."/>
            <person name="Choi I.G."/>
            <person name="Park H."/>
            <person name="Plett J.M."/>
            <person name="Magnuson J."/>
            <person name="Spatafora J.W."/>
            <person name="Nagy L.G."/>
            <person name="Henrissat B."/>
            <person name="Grigoriev I.V."/>
            <person name="Yang Z.L."/>
            <person name="Xu J."/>
            <person name="Martin F.M."/>
        </authorList>
    </citation>
    <scope>NUCLEOTIDE SEQUENCE</scope>
    <source>
        <strain evidence="1">ATCC 28755</strain>
    </source>
</reference>
<protein>
    <submittedName>
        <fullName evidence="1">Uncharacterized protein</fullName>
    </submittedName>
</protein>
<evidence type="ECO:0000313" key="2">
    <source>
        <dbReference type="Proteomes" id="UP000790377"/>
    </source>
</evidence>
<dbReference type="Proteomes" id="UP000790377">
    <property type="component" value="Unassembled WGS sequence"/>
</dbReference>
<organism evidence="1 2">
    <name type="scientific">Hygrophoropsis aurantiaca</name>
    <dbReference type="NCBI Taxonomy" id="72124"/>
    <lineage>
        <taxon>Eukaryota</taxon>
        <taxon>Fungi</taxon>
        <taxon>Dikarya</taxon>
        <taxon>Basidiomycota</taxon>
        <taxon>Agaricomycotina</taxon>
        <taxon>Agaricomycetes</taxon>
        <taxon>Agaricomycetidae</taxon>
        <taxon>Boletales</taxon>
        <taxon>Coniophorineae</taxon>
        <taxon>Hygrophoropsidaceae</taxon>
        <taxon>Hygrophoropsis</taxon>
    </lineage>
</organism>
<evidence type="ECO:0000313" key="1">
    <source>
        <dbReference type="EMBL" id="KAH7909441.1"/>
    </source>
</evidence>
<name>A0ACB8A7J4_9AGAM</name>
<comment type="caution">
    <text evidence="1">The sequence shown here is derived from an EMBL/GenBank/DDBJ whole genome shotgun (WGS) entry which is preliminary data.</text>
</comment>
<dbReference type="EMBL" id="MU267760">
    <property type="protein sequence ID" value="KAH7909441.1"/>
    <property type="molecule type" value="Genomic_DNA"/>
</dbReference>
<proteinExistence type="predicted"/>
<gene>
    <name evidence="1" type="ORF">BJ138DRAFT_1181044</name>
</gene>